<dbReference type="Pfam" id="PF02909">
    <property type="entry name" value="TetR_C_1"/>
    <property type="match status" value="1"/>
</dbReference>
<dbReference type="InterPro" id="IPR003012">
    <property type="entry name" value="Tet_transcr_reg_TetR"/>
</dbReference>
<evidence type="ECO:0000256" key="5">
    <source>
        <dbReference type="PROSITE-ProRule" id="PRU00335"/>
    </source>
</evidence>
<keyword evidence="2" id="KW-0805">Transcription regulation</keyword>
<proteinExistence type="predicted"/>
<keyword evidence="4" id="KW-0804">Transcription</keyword>
<comment type="caution">
    <text evidence="7">The sequence shown here is derived from an EMBL/GenBank/DDBJ whole genome shotgun (WGS) entry which is preliminary data.</text>
</comment>
<name>A0ABU4CA75_RHOJO</name>
<dbReference type="EMBL" id="JAWLKA010000003">
    <property type="protein sequence ID" value="MDV6280132.1"/>
    <property type="molecule type" value="Genomic_DNA"/>
</dbReference>
<dbReference type="PROSITE" id="PS01081">
    <property type="entry name" value="HTH_TETR_1"/>
    <property type="match status" value="1"/>
</dbReference>
<evidence type="ECO:0000313" key="8">
    <source>
        <dbReference type="Proteomes" id="UP001185737"/>
    </source>
</evidence>
<dbReference type="SUPFAM" id="SSF46689">
    <property type="entry name" value="Homeodomain-like"/>
    <property type="match status" value="1"/>
</dbReference>
<dbReference type="Proteomes" id="UP001185737">
    <property type="component" value="Unassembled WGS sequence"/>
</dbReference>
<dbReference type="InterPro" id="IPR004111">
    <property type="entry name" value="Repressor_TetR_C"/>
</dbReference>
<keyword evidence="3 5" id="KW-0238">DNA-binding</keyword>
<dbReference type="SUPFAM" id="SSF48498">
    <property type="entry name" value="Tetracyclin repressor-like, C-terminal domain"/>
    <property type="match status" value="1"/>
</dbReference>
<dbReference type="RefSeq" id="WP_317567774.1">
    <property type="nucleotide sequence ID" value="NZ_JAWLKA010000003.1"/>
</dbReference>
<dbReference type="Pfam" id="PF00440">
    <property type="entry name" value="TetR_N"/>
    <property type="match status" value="1"/>
</dbReference>
<evidence type="ECO:0000256" key="4">
    <source>
        <dbReference type="ARBA" id="ARBA00023163"/>
    </source>
</evidence>
<evidence type="ECO:0000256" key="1">
    <source>
        <dbReference type="ARBA" id="ARBA00022491"/>
    </source>
</evidence>
<dbReference type="PRINTS" id="PR00400">
    <property type="entry name" value="TETREPRESSOR"/>
</dbReference>
<feature type="DNA-binding region" description="H-T-H motif" evidence="5">
    <location>
        <begin position="31"/>
        <end position="50"/>
    </location>
</feature>
<dbReference type="Gene3D" id="1.10.357.10">
    <property type="entry name" value="Tetracycline Repressor, domain 2"/>
    <property type="match status" value="1"/>
</dbReference>
<accession>A0ABU4CA75</accession>
<dbReference type="InterPro" id="IPR023772">
    <property type="entry name" value="DNA-bd_HTH_TetR-type_CS"/>
</dbReference>
<dbReference type="InterPro" id="IPR009057">
    <property type="entry name" value="Homeodomain-like_sf"/>
</dbReference>
<dbReference type="InterPro" id="IPR001647">
    <property type="entry name" value="HTH_TetR"/>
</dbReference>
<evidence type="ECO:0000313" key="7">
    <source>
        <dbReference type="EMBL" id="MDV6280132.1"/>
    </source>
</evidence>
<dbReference type="PANTHER" id="PTHR30055:SF151">
    <property type="entry name" value="TRANSCRIPTIONAL REGULATORY PROTEIN"/>
    <property type="match status" value="1"/>
</dbReference>
<dbReference type="PRINTS" id="PR00455">
    <property type="entry name" value="HTHTETR"/>
</dbReference>
<dbReference type="InterPro" id="IPR036271">
    <property type="entry name" value="Tet_transcr_reg_TetR-rel_C_sf"/>
</dbReference>
<sequence length="213" mass="23161">MGRPRVPLLSRERIVGEAMALIDEEGVAALSTRKLAARLGVQGPSLYNHFKTMDEVTDAVVDAILDTVDIEIFDTAGWRTALPIWARNYWSALQRHPGIVPLLARGPATRPTQLRLADAFYGSLTKGGWPPRQATEVAIAVRNYIAGSALGSYFAGFTEDPAFYAGQYPHLGQAHLLPQHSELDTAAFERGLSCLIDGLTLQYSEIVGLGATR</sequence>
<evidence type="ECO:0000256" key="2">
    <source>
        <dbReference type="ARBA" id="ARBA00023015"/>
    </source>
</evidence>
<gene>
    <name evidence="7" type="ORF">R3Q59_06420</name>
</gene>
<keyword evidence="1" id="KW-0678">Repressor</keyword>
<protein>
    <submittedName>
        <fullName evidence="7">TetR/AcrR family transcriptional regulator C-terminal domain-containing protein</fullName>
    </submittedName>
</protein>
<organism evidence="7 8">
    <name type="scientific">Rhodococcus jostii</name>
    <dbReference type="NCBI Taxonomy" id="132919"/>
    <lineage>
        <taxon>Bacteria</taxon>
        <taxon>Bacillati</taxon>
        <taxon>Actinomycetota</taxon>
        <taxon>Actinomycetes</taxon>
        <taxon>Mycobacteriales</taxon>
        <taxon>Nocardiaceae</taxon>
        <taxon>Rhodococcus</taxon>
    </lineage>
</organism>
<keyword evidence="8" id="KW-1185">Reference proteome</keyword>
<dbReference type="PROSITE" id="PS50977">
    <property type="entry name" value="HTH_TETR_2"/>
    <property type="match status" value="1"/>
</dbReference>
<dbReference type="PANTHER" id="PTHR30055">
    <property type="entry name" value="HTH-TYPE TRANSCRIPTIONAL REGULATOR RUTR"/>
    <property type="match status" value="1"/>
</dbReference>
<evidence type="ECO:0000256" key="3">
    <source>
        <dbReference type="ARBA" id="ARBA00023125"/>
    </source>
</evidence>
<dbReference type="InterPro" id="IPR050109">
    <property type="entry name" value="HTH-type_TetR-like_transc_reg"/>
</dbReference>
<reference evidence="7 8" key="1">
    <citation type="submission" date="2023-10" db="EMBL/GenBank/DDBJ databases">
        <title>Development of a sustainable strategy for remediation of hydrocarbon-contaminated territories based on the waste exchange concept.</title>
        <authorList>
            <person name="Krivoruchko A."/>
        </authorList>
    </citation>
    <scope>NUCLEOTIDE SEQUENCE [LARGE SCALE GENOMIC DNA]</scope>
    <source>
        <strain evidence="7 8">IEGM 60</strain>
    </source>
</reference>
<feature type="domain" description="HTH tetR-type" evidence="6">
    <location>
        <begin position="8"/>
        <end position="68"/>
    </location>
</feature>
<evidence type="ECO:0000259" key="6">
    <source>
        <dbReference type="PROSITE" id="PS50977"/>
    </source>
</evidence>